<protein>
    <submittedName>
        <fullName evidence="1">Uncharacterized protein</fullName>
    </submittedName>
</protein>
<reference evidence="1" key="1">
    <citation type="journal article" date="2015" name="Nature">
        <title>Complex archaea that bridge the gap between prokaryotes and eukaryotes.</title>
        <authorList>
            <person name="Spang A."/>
            <person name="Saw J.H."/>
            <person name="Jorgensen S.L."/>
            <person name="Zaremba-Niedzwiedzka K."/>
            <person name="Martijn J."/>
            <person name="Lind A.E."/>
            <person name="van Eijk R."/>
            <person name="Schleper C."/>
            <person name="Guy L."/>
            <person name="Ettema T.J."/>
        </authorList>
    </citation>
    <scope>NUCLEOTIDE SEQUENCE</scope>
</reference>
<evidence type="ECO:0000313" key="1">
    <source>
        <dbReference type="EMBL" id="KKK75473.1"/>
    </source>
</evidence>
<gene>
    <name evidence="1" type="ORF">LCGC14_2873360</name>
</gene>
<feature type="non-terminal residue" evidence="1">
    <location>
        <position position="1"/>
    </location>
</feature>
<dbReference type="EMBL" id="LAZR01055847">
    <property type="protein sequence ID" value="KKK75473.1"/>
    <property type="molecule type" value="Genomic_DNA"/>
</dbReference>
<comment type="caution">
    <text evidence="1">The sequence shown here is derived from an EMBL/GenBank/DDBJ whole genome shotgun (WGS) entry which is preliminary data.</text>
</comment>
<name>A0A0F8Y2F6_9ZZZZ</name>
<accession>A0A0F8Y2F6</accession>
<dbReference type="AlphaFoldDB" id="A0A0F8Y2F6"/>
<organism evidence="1">
    <name type="scientific">marine sediment metagenome</name>
    <dbReference type="NCBI Taxonomy" id="412755"/>
    <lineage>
        <taxon>unclassified sequences</taxon>
        <taxon>metagenomes</taxon>
        <taxon>ecological metagenomes</taxon>
    </lineage>
</organism>
<proteinExistence type="predicted"/>
<sequence length="376" mass="41886">ETTMGNLRGIIPFSEGIERTMNLVREDAINARDKFKGLYNDAYTRDIPNKPYDWRPLMKSSQISCAARYNTGTVAVNAAATAITGTGTTWTSAMTGFKMRIGSNSNIYTFTYVSATTGTISPGLSGANDLTGVGYDLFDDDYTMATDFSRLLKGGSVYRMIGGRVDETLNETHRVEWNRDYVYWPIDLTERIRLLGYNSSRVREVQINPPPKTAIMLPYDYIYELMPLTEYNTGYITTLANGAAVVTGSGTDFDGYVDSSLIYYFRIDRDGIGDSSVWYELTSADSDTGLTLASNYAGVALVGAEEAYTLCMIPDLPSEFHDWIQYIAAISAAGDQDDPMVQLWTGKAKEIERRCMSLYKTRRVNIQIEVEDDVRG</sequence>